<dbReference type="GO" id="GO:0033585">
    <property type="term" value="P:L-phenylalanine biosynthetic process from chorismate via phenylpyruvate"/>
    <property type="evidence" value="ECO:0007669"/>
    <property type="project" value="TreeGrafter"/>
</dbReference>
<dbReference type="Proteomes" id="UP000078572">
    <property type="component" value="Chromosome 1"/>
</dbReference>
<evidence type="ECO:0000313" key="9">
    <source>
        <dbReference type="Proteomes" id="UP000078572"/>
    </source>
</evidence>
<dbReference type="GO" id="GO:0004838">
    <property type="term" value="F:L-tyrosine-2-oxoglutarate transaminase activity"/>
    <property type="evidence" value="ECO:0007669"/>
    <property type="project" value="TreeGrafter"/>
</dbReference>
<dbReference type="InterPro" id="IPR015424">
    <property type="entry name" value="PyrdxlP-dep_Trfase"/>
</dbReference>
<dbReference type="PANTHER" id="PTHR11879">
    <property type="entry name" value="ASPARTATE AMINOTRANSFERASE"/>
    <property type="match status" value="1"/>
</dbReference>
<dbReference type="GO" id="GO:0030170">
    <property type="term" value="F:pyridoxal phosphate binding"/>
    <property type="evidence" value="ECO:0007669"/>
    <property type="project" value="InterPro"/>
</dbReference>
<gene>
    <name evidence="8" type="ORF">A9Y76_03555</name>
</gene>
<dbReference type="AlphaFoldDB" id="A0A191ZU47"/>
<dbReference type="NCBIfam" id="NF006719">
    <property type="entry name" value="PRK09257.1"/>
    <property type="match status" value="1"/>
</dbReference>
<keyword evidence="5 8" id="KW-0808">Transferase</keyword>
<keyword evidence="4 8" id="KW-0032">Aminotransferase</keyword>
<dbReference type="Gene3D" id="3.40.640.10">
    <property type="entry name" value="Type I PLP-dependent aspartate aminotransferase-like (Major domain)"/>
    <property type="match status" value="1"/>
</dbReference>
<evidence type="ECO:0000256" key="5">
    <source>
        <dbReference type="ARBA" id="ARBA00022679"/>
    </source>
</evidence>
<sequence>MLTTLATVTPDPLWGLTAAFRADPRPNKVDLVVGVYRDETGRTPVMAAVKMAEERLAAAGTSKAYRGLAGNTEFNAGLAALLLGHDAGRLARQTTMQTVGGTGALRLLADFIAVASPGARVWVSDPGYVNHVPIMRAAGLMVERYRWQADGGVLDADAVLADLAAARAGDIVLLHGCCHNPTGIDMGLGVWQAVAERCAKQGLVPLVDMAYLGLAEGLEPDTQGLRQLVDALDTVLVAASCSKSMGLYCERTGAAMVIGKNMATLQPVGGVLERITRSNYSMPPDHGAAIVAAILADATLTACWRDELEHMRQRIVGNRRRLDDALASLGAPAALQNLSRHKGMFSMLPLDADAMERLRVDHAIYGTQGGRINIAGLAPEQIGRVADALVAVASETAGTPA</sequence>
<evidence type="ECO:0000256" key="1">
    <source>
        <dbReference type="ARBA" id="ARBA00001933"/>
    </source>
</evidence>
<comment type="cofactor">
    <cofactor evidence="1">
        <name>pyridoxal 5'-phosphate</name>
        <dbReference type="ChEBI" id="CHEBI:597326"/>
    </cofactor>
</comment>
<comment type="similarity">
    <text evidence="2">Belongs to the class-I pyridoxal-phosphate-dependent aminotransferase family.</text>
</comment>
<feature type="domain" description="Aminotransferase class I/classII large" evidence="7">
    <location>
        <begin position="27"/>
        <end position="389"/>
    </location>
</feature>
<dbReference type="InterPro" id="IPR015421">
    <property type="entry name" value="PyrdxlP-dep_Trfase_major"/>
</dbReference>
<dbReference type="EMBL" id="CP016022">
    <property type="protein sequence ID" value="ANJ71607.1"/>
    <property type="molecule type" value="Genomic_DNA"/>
</dbReference>
<evidence type="ECO:0000256" key="6">
    <source>
        <dbReference type="ARBA" id="ARBA00022898"/>
    </source>
</evidence>
<dbReference type="SUPFAM" id="SSF53383">
    <property type="entry name" value="PLP-dependent transferases"/>
    <property type="match status" value="1"/>
</dbReference>
<dbReference type="InterPro" id="IPR000796">
    <property type="entry name" value="Asp_trans"/>
</dbReference>
<evidence type="ECO:0000256" key="3">
    <source>
        <dbReference type="ARBA" id="ARBA00011738"/>
    </source>
</evidence>
<dbReference type="CDD" id="cd00609">
    <property type="entry name" value="AAT_like"/>
    <property type="match status" value="1"/>
</dbReference>
<reference evidence="9" key="1">
    <citation type="submission" date="2016-06" db="EMBL/GenBank/DDBJ databases">
        <authorList>
            <person name="Xu Y."/>
            <person name="Nagy A."/>
            <person name="Yan X."/>
            <person name="Kim S.W."/>
            <person name="Haley B."/>
            <person name="Liu N.T."/>
            <person name="Nou X."/>
        </authorList>
    </citation>
    <scope>NUCLEOTIDE SEQUENCE [LARGE SCALE GENOMIC DNA]</scope>
    <source>
        <strain evidence="9">ATCC 49129</strain>
    </source>
</reference>
<dbReference type="InterPro" id="IPR004839">
    <property type="entry name" value="Aminotransferase_I/II_large"/>
</dbReference>
<dbReference type="PRINTS" id="PR00799">
    <property type="entry name" value="TRANSAMINASE"/>
</dbReference>
<dbReference type="InterPro" id="IPR015422">
    <property type="entry name" value="PyrdxlP-dep_Trfase_small"/>
</dbReference>
<evidence type="ECO:0000259" key="7">
    <source>
        <dbReference type="Pfam" id="PF00155"/>
    </source>
</evidence>
<dbReference type="Gene3D" id="3.90.1150.10">
    <property type="entry name" value="Aspartate Aminotransferase, domain 1"/>
    <property type="match status" value="1"/>
</dbReference>
<accession>A0A191ZU47</accession>
<dbReference type="OrthoDB" id="9766445at2"/>
<dbReference type="RefSeq" id="WP_064802045.1">
    <property type="nucleotide sequence ID" value="NZ_CP016022.1"/>
</dbReference>
<proteinExistence type="inferred from homology"/>
<dbReference type="GO" id="GO:0042802">
    <property type="term" value="F:identical protein binding"/>
    <property type="evidence" value="ECO:0007669"/>
    <property type="project" value="TreeGrafter"/>
</dbReference>
<evidence type="ECO:0000256" key="2">
    <source>
        <dbReference type="ARBA" id="ARBA00007441"/>
    </source>
</evidence>
<evidence type="ECO:0000256" key="4">
    <source>
        <dbReference type="ARBA" id="ARBA00022576"/>
    </source>
</evidence>
<dbReference type="GO" id="GO:0004069">
    <property type="term" value="F:L-aspartate:2-oxoglutarate aminotransferase activity"/>
    <property type="evidence" value="ECO:0007669"/>
    <property type="project" value="TreeGrafter"/>
</dbReference>
<dbReference type="PANTHER" id="PTHR11879:SF22">
    <property type="entry name" value="ASPARTATE AMINOTRANSFERASE, MITOCHONDRIAL"/>
    <property type="match status" value="1"/>
</dbReference>
<organism evidence="8 9">
    <name type="scientific">Ralstonia insidiosa</name>
    <dbReference type="NCBI Taxonomy" id="190721"/>
    <lineage>
        <taxon>Bacteria</taxon>
        <taxon>Pseudomonadati</taxon>
        <taxon>Pseudomonadota</taxon>
        <taxon>Betaproteobacteria</taxon>
        <taxon>Burkholderiales</taxon>
        <taxon>Burkholderiaceae</taxon>
        <taxon>Ralstonia</taxon>
    </lineage>
</organism>
<dbReference type="STRING" id="190721.ACS15_0804"/>
<dbReference type="GeneID" id="61525084"/>
<keyword evidence="9" id="KW-1185">Reference proteome</keyword>
<dbReference type="GO" id="GO:0005829">
    <property type="term" value="C:cytosol"/>
    <property type="evidence" value="ECO:0007669"/>
    <property type="project" value="TreeGrafter"/>
</dbReference>
<protein>
    <submittedName>
        <fullName evidence="8">Aspartate aminotransferase</fullName>
    </submittedName>
</protein>
<evidence type="ECO:0000313" key="8">
    <source>
        <dbReference type="EMBL" id="ANJ71607.1"/>
    </source>
</evidence>
<dbReference type="Pfam" id="PF00155">
    <property type="entry name" value="Aminotran_1_2"/>
    <property type="match status" value="1"/>
</dbReference>
<comment type="subunit">
    <text evidence="3">Homodimer.</text>
</comment>
<name>A0A191ZU47_9RALS</name>
<keyword evidence="6" id="KW-0663">Pyridoxal phosphate</keyword>